<name>A0ABC9Z7L1_9NOCA</name>
<dbReference type="Proteomes" id="UP000180166">
    <property type="component" value="Chromosome"/>
</dbReference>
<reference evidence="3" key="1">
    <citation type="submission" date="2015-07" db="EMBL/GenBank/DDBJ databases">
        <title>Nocardia seriolae U-1 whole genome shotgun sequence.</title>
        <authorList>
            <person name="Imajoh M."/>
            <person name="Fukumoto Y."/>
            <person name="Sukeda M."/>
            <person name="Yamane J."/>
            <person name="Yamasaki K."/>
            <person name="Shimizu M."/>
            <person name="Ohnishi K."/>
            <person name="Oshima S."/>
        </authorList>
    </citation>
    <scope>NUCLEOTIDE SEQUENCE [LARGE SCALE GENOMIC DNA]</scope>
    <source>
        <strain evidence="3">U-1</strain>
    </source>
</reference>
<evidence type="ECO:0000313" key="2">
    <source>
        <dbReference type="EMBL" id="GAP33438.1"/>
    </source>
</evidence>
<dbReference type="GeneID" id="93371316"/>
<dbReference type="KEGG" id="nsr:NS506_00453"/>
<keyword evidence="3" id="KW-1185">Reference proteome</keyword>
<protein>
    <submittedName>
        <fullName evidence="2">Uncharacterized protein</fullName>
    </submittedName>
</protein>
<dbReference type="EMBL" id="BBYQ01000268">
    <property type="protein sequence ID" value="GAP33438.1"/>
    <property type="molecule type" value="Genomic_DNA"/>
</dbReference>
<proteinExistence type="predicted"/>
<evidence type="ECO:0000313" key="3">
    <source>
        <dbReference type="Proteomes" id="UP000037179"/>
    </source>
</evidence>
<sequence length="127" mass="14376">MDESEYVRRIRAKLPPEAAHIPIWDTTVPEDRPDVPVWRYRSIANDSALAKLYAARFGLELLGEPGATTAASVTELAECAATEPERVVDMFEAAHQGGALTWDSQRWVHVETRRGWAREYRDLLRGN</sequence>
<dbReference type="RefSeq" id="WP_036552749.1">
    <property type="nucleotide sequence ID" value="NZ_AP028459.1"/>
</dbReference>
<dbReference type="AlphaFoldDB" id="A0ABC9Z7L1"/>
<reference evidence="1 4" key="3">
    <citation type="submission" date="2016-10" db="EMBL/GenBank/DDBJ databases">
        <title>Genome sequence of Nocardia seriolae strain EM150506, isolated from Anguila japonica.</title>
        <authorList>
            <person name="Han H.-J."/>
        </authorList>
    </citation>
    <scope>NUCLEOTIDE SEQUENCE [LARGE SCALE GENOMIC DNA]</scope>
    <source>
        <strain evidence="1 4">EM150506</strain>
    </source>
</reference>
<evidence type="ECO:0000313" key="1">
    <source>
        <dbReference type="EMBL" id="APA94535.1"/>
    </source>
</evidence>
<gene>
    <name evidence="1" type="ORF">NS506_00453</name>
    <name evidence="2" type="ORF">NSK11_contig00268-0003</name>
</gene>
<evidence type="ECO:0000313" key="4">
    <source>
        <dbReference type="Proteomes" id="UP000180166"/>
    </source>
</evidence>
<dbReference type="EMBL" id="CP017839">
    <property type="protein sequence ID" value="APA94535.1"/>
    <property type="molecule type" value="Genomic_DNA"/>
</dbReference>
<dbReference type="Proteomes" id="UP000037179">
    <property type="component" value="Unassembled WGS sequence"/>
</dbReference>
<reference evidence="2 3" key="2">
    <citation type="journal article" date="2016" name="Genome Announc.">
        <title>Draft Genome Sequence of Erythromycin- and Oxytetracycline-Sensitive Nocardia seriolae Strain U-1 (NBRC 110359).</title>
        <authorList>
            <person name="Imajoh M."/>
            <person name="Sukeda M."/>
            <person name="Shimizu M."/>
            <person name="Yamane J."/>
            <person name="Ohnishi K."/>
            <person name="Oshima S."/>
        </authorList>
    </citation>
    <scope>NUCLEOTIDE SEQUENCE [LARGE SCALE GENOMIC DNA]</scope>
    <source>
        <strain evidence="2 3">U-1</strain>
    </source>
</reference>
<organism evidence="2 3">
    <name type="scientific">Nocardia seriolae</name>
    <dbReference type="NCBI Taxonomy" id="37332"/>
    <lineage>
        <taxon>Bacteria</taxon>
        <taxon>Bacillati</taxon>
        <taxon>Actinomycetota</taxon>
        <taxon>Actinomycetes</taxon>
        <taxon>Mycobacteriales</taxon>
        <taxon>Nocardiaceae</taxon>
        <taxon>Nocardia</taxon>
    </lineage>
</organism>
<accession>A0ABC9Z7L1</accession>